<gene>
    <name evidence="1" type="ORF">FHK81_14055</name>
</gene>
<evidence type="ECO:0000313" key="2">
    <source>
        <dbReference type="Proteomes" id="UP000319142"/>
    </source>
</evidence>
<protein>
    <submittedName>
        <fullName evidence="1">Uncharacterized protein</fullName>
    </submittedName>
</protein>
<name>A0A558B5D6_9GAMM</name>
<dbReference type="Proteomes" id="UP000319142">
    <property type="component" value="Unassembled WGS sequence"/>
</dbReference>
<evidence type="ECO:0000313" key="1">
    <source>
        <dbReference type="EMBL" id="TVT31736.1"/>
    </source>
</evidence>
<accession>A0A558B5D6</accession>
<dbReference type="RefSeq" id="WP_273134322.1">
    <property type="nucleotide sequence ID" value="NZ_VMRX01000038.1"/>
</dbReference>
<organism evidence="1 2">
    <name type="scientific">Marinobacter vinifirmus</name>
    <dbReference type="NCBI Taxonomy" id="355591"/>
    <lineage>
        <taxon>Bacteria</taxon>
        <taxon>Pseudomonadati</taxon>
        <taxon>Pseudomonadota</taxon>
        <taxon>Gammaproteobacteria</taxon>
        <taxon>Pseudomonadales</taxon>
        <taxon>Marinobacteraceae</taxon>
        <taxon>Marinobacter</taxon>
    </lineage>
</organism>
<proteinExistence type="predicted"/>
<reference evidence="1 2" key="1">
    <citation type="submission" date="2019-07" db="EMBL/GenBank/DDBJ databases">
        <title>The pathways for chlorine oxyanion respiration interact through the shared metabolite chlorate.</title>
        <authorList>
            <person name="Barnum T.P."/>
            <person name="Cheng Y."/>
            <person name="Hill K.A."/>
            <person name="Lucas L.N."/>
            <person name="Carlson H.K."/>
            <person name="Coates J.D."/>
        </authorList>
    </citation>
    <scope>NUCLEOTIDE SEQUENCE [LARGE SCALE GENOMIC DNA]</scope>
    <source>
        <strain evidence="1">UCB</strain>
    </source>
</reference>
<sequence length="228" mass="25043">MTKLPVLFVSCNAENIQTQSGGCSGPARMIWGKRFKSVVVMSTRSDQAGPELHILKGKGTTAGKIQALLSGQGFTPEIGSTSSSDRARLLEALLAEEPHEVTELILNTGMSEHEYRQVGLCLEVLREQDVLVICLDDKANHKDKVGVSLHDRRLREMLSGWEQEQKWGAVMSFKGASERSQQIARLDDPTVCLLNAAFTLGGSQFPQRMFSSGMNNAEQTLSGFGWMK</sequence>
<comment type="caution">
    <text evidence="1">The sequence shown here is derived from an EMBL/GenBank/DDBJ whole genome shotgun (WGS) entry which is preliminary data.</text>
</comment>
<dbReference type="AlphaFoldDB" id="A0A558B5D6"/>
<dbReference type="EMBL" id="VMRX01000038">
    <property type="protein sequence ID" value="TVT31736.1"/>
    <property type="molecule type" value="Genomic_DNA"/>
</dbReference>